<protein>
    <submittedName>
        <fullName evidence="3">Serine/threonine-protein kinase AfsK</fullName>
        <ecNumber evidence="3">2.7.11.1</ecNumber>
    </submittedName>
</protein>
<keyword evidence="4" id="KW-1185">Reference proteome</keyword>
<dbReference type="InterPro" id="IPR018391">
    <property type="entry name" value="PQQ_b-propeller_rpt"/>
</dbReference>
<sequence length="451" mass="48661" precursor="true">MKQFVISLVFSVVCLVATCAQSADVASSTRGEGDWTQFRGPGGQGDAGNVALPLRWSETEGIKWKTALPGRGWSSPVIADGKIWLTTAVELPPTASQLEETRQKLASNPSGGDMGAAGSIDLLALEVDLATGQLLRTVKLFTVDEPPPIHNLNSYSSPTPVLTDGRLICHFGAFGVAGVDVKSGEVLWRKQLEIDHIVGPGSSPVVAGDVVLLTCDGADKQFVAALDVKTGETRWQVERPPIREENPDMRKSFCTPLVFDHAGRTHAVIPGAQWFISYDPATGDEIWRVDHGSGFSNVPRPVFDGEKVYLCTGFGKPQLWAVRADGVGDVSDTHVDWRQKQQIPAMSSPVVSQGRIYVISDGGVASCFDTSTGDLIWRERIPGKYSASPLLADGRIYFCSQEGRTTVIKDAAEYQELAANQLDGMHMASPAVTGNDLILRTDSHLYRVSPE</sequence>
<evidence type="ECO:0000313" key="4">
    <source>
        <dbReference type="Proteomes" id="UP000317909"/>
    </source>
</evidence>
<evidence type="ECO:0000259" key="2">
    <source>
        <dbReference type="Pfam" id="PF13360"/>
    </source>
</evidence>
<dbReference type="GO" id="GO:0004674">
    <property type="term" value="F:protein serine/threonine kinase activity"/>
    <property type="evidence" value="ECO:0007669"/>
    <property type="project" value="UniProtKB-EC"/>
</dbReference>
<dbReference type="InterPro" id="IPR015943">
    <property type="entry name" value="WD40/YVTN_repeat-like_dom_sf"/>
</dbReference>
<feature type="chain" id="PRO_5021807165" evidence="1">
    <location>
        <begin position="23"/>
        <end position="451"/>
    </location>
</feature>
<dbReference type="KEGG" id="llh:I41_17820"/>
<dbReference type="InterPro" id="IPR011047">
    <property type="entry name" value="Quinoprotein_ADH-like_sf"/>
</dbReference>
<accession>A0A517TW50</accession>
<dbReference type="OrthoDB" id="244732at2"/>
<dbReference type="Pfam" id="PF13360">
    <property type="entry name" value="PQQ_2"/>
    <property type="match status" value="2"/>
</dbReference>
<keyword evidence="1" id="KW-0732">Signal</keyword>
<feature type="signal peptide" evidence="1">
    <location>
        <begin position="1"/>
        <end position="22"/>
    </location>
</feature>
<dbReference type="AlphaFoldDB" id="A0A517TW50"/>
<dbReference type="PANTHER" id="PTHR34512:SF30">
    <property type="entry name" value="OUTER MEMBRANE PROTEIN ASSEMBLY FACTOR BAMB"/>
    <property type="match status" value="1"/>
</dbReference>
<evidence type="ECO:0000256" key="1">
    <source>
        <dbReference type="SAM" id="SignalP"/>
    </source>
</evidence>
<gene>
    <name evidence="3" type="primary">afsK_2</name>
    <name evidence="3" type="ORF">I41_17820</name>
</gene>
<dbReference type="RefSeq" id="WP_145432152.1">
    <property type="nucleotide sequence ID" value="NZ_CP036339.1"/>
</dbReference>
<dbReference type="EMBL" id="CP036339">
    <property type="protein sequence ID" value="QDT72601.1"/>
    <property type="molecule type" value="Genomic_DNA"/>
</dbReference>
<dbReference type="InterPro" id="IPR002372">
    <property type="entry name" value="PQQ_rpt_dom"/>
</dbReference>
<name>A0A517TW50_9BACT</name>
<keyword evidence="3" id="KW-0808">Transferase</keyword>
<feature type="domain" description="Pyrrolo-quinoline quinone repeat" evidence="2">
    <location>
        <begin position="337"/>
        <end position="409"/>
    </location>
</feature>
<proteinExistence type="predicted"/>
<keyword evidence="3" id="KW-0418">Kinase</keyword>
<feature type="domain" description="Pyrrolo-quinoline quinone repeat" evidence="2">
    <location>
        <begin position="159"/>
        <end position="238"/>
    </location>
</feature>
<dbReference type="SMART" id="SM00564">
    <property type="entry name" value="PQQ"/>
    <property type="match status" value="3"/>
</dbReference>
<evidence type="ECO:0000313" key="3">
    <source>
        <dbReference type="EMBL" id="QDT72601.1"/>
    </source>
</evidence>
<reference evidence="3 4" key="1">
    <citation type="submission" date="2019-02" db="EMBL/GenBank/DDBJ databases">
        <title>Deep-cultivation of Planctomycetes and their phenomic and genomic characterization uncovers novel biology.</title>
        <authorList>
            <person name="Wiegand S."/>
            <person name="Jogler M."/>
            <person name="Boedeker C."/>
            <person name="Pinto D."/>
            <person name="Vollmers J."/>
            <person name="Rivas-Marin E."/>
            <person name="Kohn T."/>
            <person name="Peeters S.H."/>
            <person name="Heuer A."/>
            <person name="Rast P."/>
            <person name="Oberbeckmann S."/>
            <person name="Bunk B."/>
            <person name="Jeske O."/>
            <person name="Meyerdierks A."/>
            <person name="Storesund J.E."/>
            <person name="Kallscheuer N."/>
            <person name="Luecker S."/>
            <person name="Lage O.M."/>
            <person name="Pohl T."/>
            <person name="Merkel B.J."/>
            <person name="Hornburger P."/>
            <person name="Mueller R.-W."/>
            <person name="Bruemmer F."/>
            <person name="Labrenz M."/>
            <person name="Spormann A.M."/>
            <person name="Op den Camp H."/>
            <person name="Overmann J."/>
            <person name="Amann R."/>
            <person name="Jetten M.S.M."/>
            <person name="Mascher T."/>
            <person name="Medema M.H."/>
            <person name="Devos D.P."/>
            <person name="Kaster A.-K."/>
            <person name="Ovreas L."/>
            <person name="Rohde M."/>
            <person name="Galperin M.Y."/>
            <person name="Jogler C."/>
        </authorList>
    </citation>
    <scope>NUCLEOTIDE SEQUENCE [LARGE SCALE GENOMIC DNA]</scope>
    <source>
        <strain evidence="3 4">I41</strain>
    </source>
</reference>
<dbReference type="Proteomes" id="UP000317909">
    <property type="component" value="Chromosome"/>
</dbReference>
<dbReference type="SUPFAM" id="SSF50998">
    <property type="entry name" value="Quinoprotein alcohol dehydrogenase-like"/>
    <property type="match status" value="1"/>
</dbReference>
<organism evidence="3 4">
    <name type="scientific">Lacipirellula limnantheis</name>
    <dbReference type="NCBI Taxonomy" id="2528024"/>
    <lineage>
        <taxon>Bacteria</taxon>
        <taxon>Pseudomonadati</taxon>
        <taxon>Planctomycetota</taxon>
        <taxon>Planctomycetia</taxon>
        <taxon>Pirellulales</taxon>
        <taxon>Lacipirellulaceae</taxon>
        <taxon>Lacipirellula</taxon>
    </lineage>
</organism>
<dbReference type="PANTHER" id="PTHR34512">
    <property type="entry name" value="CELL SURFACE PROTEIN"/>
    <property type="match status" value="1"/>
</dbReference>
<dbReference type="EC" id="2.7.11.1" evidence="3"/>
<dbReference type="Gene3D" id="2.130.10.10">
    <property type="entry name" value="YVTN repeat-like/Quinoprotein amine dehydrogenase"/>
    <property type="match status" value="2"/>
</dbReference>